<evidence type="ECO:0000256" key="2">
    <source>
        <dbReference type="ARBA" id="ARBA00022801"/>
    </source>
</evidence>
<keyword evidence="2" id="KW-0378">Hydrolase</keyword>
<evidence type="ECO:0000256" key="1">
    <source>
        <dbReference type="ARBA" id="ARBA00008324"/>
    </source>
</evidence>
<proteinExistence type="inferred from homology"/>
<dbReference type="NCBIfam" id="TIGR00369">
    <property type="entry name" value="unchar_dom_1"/>
    <property type="match status" value="1"/>
</dbReference>
<sequence length="127" mass="13758">MQNTLMDHLGMKIIEATPDKVVITMPVDERTHQPMGLLHGGASVALAESAASIASHLNLQSDDKAAVGLEINANHVRSVREGTVTATATPVHRGATTMVWDIRITDERNHLVCISRCTVAIVTKRNR</sequence>
<gene>
    <name evidence="4" type="ORF">NZD86_15925</name>
</gene>
<organism evidence="4 5">
    <name type="scientific">Alicyclobacillus dauci</name>
    <dbReference type="NCBI Taxonomy" id="1475485"/>
    <lineage>
        <taxon>Bacteria</taxon>
        <taxon>Bacillati</taxon>
        <taxon>Bacillota</taxon>
        <taxon>Bacilli</taxon>
        <taxon>Bacillales</taxon>
        <taxon>Alicyclobacillaceae</taxon>
        <taxon>Alicyclobacillus</taxon>
    </lineage>
</organism>
<keyword evidence="5" id="KW-1185">Reference proteome</keyword>
<dbReference type="InterPro" id="IPR029069">
    <property type="entry name" value="HotDog_dom_sf"/>
</dbReference>
<name>A0ABY6ZAQ2_9BACL</name>
<evidence type="ECO:0000313" key="5">
    <source>
        <dbReference type="Proteomes" id="UP001164803"/>
    </source>
</evidence>
<dbReference type="PANTHER" id="PTHR43240:SF5">
    <property type="entry name" value="1,4-DIHYDROXY-2-NAPHTHOYL-COA THIOESTERASE 1"/>
    <property type="match status" value="1"/>
</dbReference>
<reference evidence="4" key="1">
    <citation type="submission" date="2022-08" db="EMBL/GenBank/DDBJ databases">
        <title>Alicyclobacillus dauci DSM2870, complete genome.</title>
        <authorList>
            <person name="Wang Q."/>
            <person name="Cai R."/>
            <person name="Wang Z."/>
        </authorList>
    </citation>
    <scope>NUCLEOTIDE SEQUENCE</scope>
    <source>
        <strain evidence="4">DSM 28700</strain>
    </source>
</reference>
<dbReference type="RefSeq" id="WP_268046898.1">
    <property type="nucleotide sequence ID" value="NZ_CP104064.1"/>
</dbReference>
<accession>A0ABY6ZAQ2</accession>
<evidence type="ECO:0000259" key="3">
    <source>
        <dbReference type="Pfam" id="PF03061"/>
    </source>
</evidence>
<dbReference type="CDD" id="cd03443">
    <property type="entry name" value="PaaI_thioesterase"/>
    <property type="match status" value="1"/>
</dbReference>
<dbReference type="InterPro" id="IPR003736">
    <property type="entry name" value="PAAI_dom"/>
</dbReference>
<dbReference type="PANTHER" id="PTHR43240">
    <property type="entry name" value="1,4-DIHYDROXY-2-NAPHTHOYL-COA THIOESTERASE 1"/>
    <property type="match status" value="1"/>
</dbReference>
<protein>
    <submittedName>
        <fullName evidence="4">Hotdog fold thioesterase</fullName>
    </submittedName>
</protein>
<comment type="similarity">
    <text evidence="1">Belongs to the thioesterase PaaI family.</text>
</comment>
<dbReference type="SUPFAM" id="SSF54637">
    <property type="entry name" value="Thioesterase/thiol ester dehydrase-isomerase"/>
    <property type="match status" value="1"/>
</dbReference>
<dbReference type="EMBL" id="CP104064">
    <property type="protein sequence ID" value="WAH39236.1"/>
    <property type="molecule type" value="Genomic_DNA"/>
</dbReference>
<dbReference type="Proteomes" id="UP001164803">
    <property type="component" value="Chromosome"/>
</dbReference>
<feature type="domain" description="Thioesterase" evidence="3">
    <location>
        <begin position="35"/>
        <end position="113"/>
    </location>
</feature>
<dbReference type="Gene3D" id="3.10.129.10">
    <property type="entry name" value="Hotdog Thioesterase"/>
    <property type="match status" value="1"/>
</dbReference>
<dbReference type="InterPro" id="IPR006683">
    <property type="entry name" value="Thioestr_dom"/>
</dbReference>
<evidence type="ECO:0000313" key="4">
    <source>
        <dbReference type="EMBL" id="WAH39236.1"/>
    </source>
</evidence>
<dbReference type="Pfam" id="PF03061">
    <property type="entry name" value="4HBT"/>
    <property type="match status" value="1"/>
</dbReference>